<evidence type="ECO:0000313" key="1">
    <source>
        <dbReference type="EMBL" id="EAT16133.1"/>
    </source>
</evidence>
<organism evidence="1 2">
    <name type="scientific">Desulfuromonas acetoxidans (strain DSM 684 / 11070)</name>
    <dbReference type="NCBI Taxonomy" id="281689"/>
    <lineage>
        <taxon>Bacteria</taxon>
        <taxon>Pseudomonadati</taxon>
        <taxon>Thermodesulfobacteriota</taxon>
        <taxon>Desulfuromonadia</taxon>
        <taxon>Desulfuromonadales</taxon>
        <taxon>Desulfuromonadaceae</taxon>
        <taxon>Desulfuromonas</taxon>
    </lineage>
</organism>
<evidence type="ECO:0000313" key="2">
    <source>
        <dbReference type="Proteomes" id="UP000005695"/>
    </source>
</evidence>
<dbReference type="Gene3D" id="3.30.360.10">
    <property type="entry name" value="Dihydrodipicolinate Reductase, domain 2"/>
    <property type="match status" value="1"/>
</dbReference>
<dbReference type="InterPro" id="IPR036291">
    <property type="entry name" value="NAD(P)-bd_dom_sf"/>
</dbReference>
<sequence>MMEKVLLVGAGSMAKEYAKILEALNVEFDVVGRSEMGVKSFVDTTGYTAFSGGLESFIQKKTIKEYTHFVVATNVVSLYHNVSNLLKCGAEKILVEKPCVLNEGQLDTLFQLTSERKANVYIAYNRRFFSSVLKAKEIVEEDGGLEMVKFDFTEWAHVIEGLEKDPLEKERWLLSNSTHVIDLALYFAGKPEELSAYVAGSLDWHPAGKVFTGAGKSENGVLFSYGSDWGSAGRWWLELFTAKRKLRLCPMEKLLETRKGTVVESEVSIEDDLDREFKPGLYLQLQAFLKAGDSDLKNIAQLRDDFAFFCNIAGY</sequence>
<dbReference type="SUPFAM" id="SSF51735">
    <property type="entry name" value="NAD(P)-binding Rossmann-fold domains"/>
    <property type="match status" value="1"/>
</dbReference>
<dbReference type="RefSeq" id="WP_005999276.1">
    <property type="nucleotide sequence ID" value="NZ_AAEW02000006.1"/>
</dbReference>
<proteinExistence type="predicted"/>
<dbReference type="PANTHER" id="PTHR43377:SF1">
    <property type="entry name" value="BILIVERDIN REDUCTASE A"/>
    <property type="match status" value="1"/>
</dbReference>
<dbReference type="PANTHER" id="PTHR43377">
    <property type="entry name" value="BILIVERDIN REDUCTASE A"/>
    <property type="match status" value="1"/>
</dbReference>
<dbReference type="OrthoDB" id="9793050at2"/>
<name>Q1K175_DESA6</name>
<dbReference type="SUPFAM" id="SSF55347">
    <property type="entry name" value="Glyceraldehyde-3-phosphate dehydrogenase-like, C-terminal domain"/>
    <property type="match status" value="1"/>
</dbReference>
<gene>
    <name evidence="1" type="ORF">Dace_1597</name>
</gene>
<dbReference type="AlphaFoldDB" id="Q1K175"/>
<protein>
    <submittedName>
        <fullName evidence="1">Dehydrogenase</fullName>
    </submittedName>
</protein>
<dbReference type="Proteomes" id="UP000005695">
    <property type="component" value="Unassembled WGS sequence"/>
</dbReference>
<accession>Q1K175</accession>
<dbReference type="Gene3D" id="3.40.50.720">
    <property type="entry name" value="NAD(P)-binding Rossmann-like Domain"/>
    <property type="match status" value="1"/>
</dbReference>
<reference evidence="1" key="2">
    <citation type="submission" date="2006-05" db="EMBL/GenBank/DDBJ databases">
        <title>Sequencing of the draft genome and assembly of Desulfuromonas acetoxidans DSM 684.</title>
        <authorList>
            <consortium name="US DOE Joint Genome Institute (JGI-PGF)"/>
            <person name="Copeland A."/>
            <person name="Lucas S."/>
            <person name="Lapidus A."/>
            <person name="Barry K."/>
            <person name="Detter J.C."/>
            <person name="Glavina del Rio T."/>
            <person name="Hammon N."/>
            <person name="Israni S."/>
            <person name="Dalin E."/>
            <person name="Tice H."/>
            <person name="Bruce D."/>
            <person name="Pitluck S."/>
            <person name="Richardson P."/>
        </authorList>
    </citation>
    <scope>NUCLEOTIDE SEQUENCE [LARGE SCALE GENOMIC DNA]</scope>
    <source>
        <strain evidence="1">DSM 684</strain>
    </source>
</reference>
<dbReference type="InterPro" id="IPR051450">
    <property type="entry name" value="Gfo/Idh/MocA_Oxidoreductases"/>
</dbReference>
<keyword evidence="2" id="KW-1185">Reference proteome</keyword>
<reference evidence="1" key="1">
    <citation type="submission" date="2006-05" db="EMBL/GenBank/DDBJ databases">
        <title>Annotation of the draft genome assembly of Desulfuromonas acetoxidans DSM 684.</title>
        <authorList>
            <consortium name="US DOE Joint Genome Institute (JGI-ORNL)"/>
            <person name="Larimer F."/>
            <person name="Land M."/>
            <person name="Hauser L."/>
        </authorList>
    </citation>
    <scope>NUCLEOTIDE SEQUENCE [LARGE SCALE GENOMIC DNA]</scope>
    <source>
        <strain evidence="1">DSM 684</strain>
    </source>
</reference>
<comment type="caution">
    <text evidence="1">The sequence shown here is derived from an EMBL/GenBank/DDBJ whole genome shotgun (WGS) entry which is preliminary data.</text>
</comment>
<dbReference type="EMBL" id="AAEW02000006">
    <property type="protein sequence ID" value="EAT16133.1"/>
    <property type="molecule type" value="Genomic_DNA"/>
</dbReference>